<dbReference type="SMART" id="SM00220">
    <property type="entry name" value="S_TKc"/>
    <property type="match status" value="1"/>
</dbReference>
<feature type="domain" description="Protein kinase" evidence="21">
    <location>
        <begin position="331"/>
        <end position="614"/>
    </location>
</feature>
<feature type="signal peptide" evidence="20">
    <location>
        <begin position="1"/>
        <end position="24"/>
    </location>
</feature>
<keyword evidence="6 20" id="KW-0732">Signal</keyword>
<evidence type="ECO:0000256" key="17">
    <source>
        <dbReference type="PROSITE-ProRule" id="PRU10141"/>
    </source>
</evidence>
<dbReference type="GO" id="GO:0016020">
    <property type="term" value="C:membrane"/>
    <property type="evidence" value="ECO:0007669"/>
    <property type="project" value="UniProtKB-SubCell"/>
</dbReference>
<evidence type="ECO:0000256" key="18">
    <source>
        <dbReference type="SAM" id="MobiDB-lite"/>
    </source>
</evidence>
<evidence type="ECO:0000256" key="15">
    <source>
        <dbReference type="ARBA" id="ARBA00047558"/>
    </source>
</evidence>
<dbReference type="FunFam" id="3.30.430.20:FF:000015">
    <property type="entry name" value="Cysteine-rich receptor-like protein kinase 3"/>
    <property type="match status" value="1"/>
</dbReference>
<evidence type="ECO:0000256" key="14">
    <source>
        <dbReference type="ARBA" id="ARBA00023180"/>
    </source>
</evidence>
<evidence type="ECO:0000256" key="2">
    <source>
        <dbReference type="ARBA" id="ARBA00022527"/>
    </source>
</evidence>
<keyword evidence="24" id="KW-1185">Reference proteome</keyword>
<feature type="domain" description="Gnk2-homologous" evidence="22">
    <location>
        <begin position="146"/>
        <end position="248"/>
    </location>
</feature>
<sequence>MSSSSLVDFLFFVMFYLLCFYTNSSYSDPRATPAALICTNRTATNPNRQIFISNFLSAMDSVTPQIASQRYARTINGTGDNTVYAFGECMKDLSQNDCDMCFAQCKTQILRCLPFQLATRGGRNYYDGCYLRYDDYSFFGEAMSLGDKTVCAINDYGGGNLSVYKENTVELIRNLSVEAQNNNGYSVGVVKRGNVSVYGLVQCWTFVNETSCRKCLENATVAITSCLPKEEGRVLNAGCYLLYSPQKFYNNSTASPSASGSGGRRRLAVILAGISSVLAFLMIAAAGVFFGKSKLAKRRRERKQLGVLAATIYRSELNFKYETLERATNYFNSSNKLGQGGSGSVFKGTLPDGKVVAVKRLFFNTRQWVDQFFNEVNLISEVHHKNLVKLLGCSITGPESLLVYEYVPNKSLQEHIFGRHNSRPLSWEERYNVIVGTAQGLAYLHEESTLRIIHIDIKLSNVLLDDNFVAKIADFGLARLFPEDKTHVSTVIAGTLGYMAPEYVVCGKLTEKADVYSFGVLVIEVVCGRRSNSFSEDSYSILQMVWNNYGTGKLCDEVDSALDGRFLADQVSRVLQIGLLCTQASAELRPVMSMVVKMLTENYDIPQPTQPPFLSSSSLPKSFTPSETYKSQANSYTGSSGNDATHSLVEAR</sequence>
<keyword evidence="11 19" id="KW-1133">Transmembrane helix</keyword>
<feature type="transmembrane region" description="Helical" evidence="19">
    <location>
        <begin position="267"/>
        <end position="290"/>
    </location>
</feature>
<evidence type="ECO:0000256" key="16">
    <source>
        <dbReference type="ARBA" id="ARBA00047951"/>
    </source>
</evidence>
<feature type="binding site" evidence="17">
    <location>
        <position position="359"/>
    </location>
    <ligand>
        <name>ATP</name>
        <dbReference type="ChEBI" id="CHEBI:30616"/>
    </ligand>
</feature>
<evidence type="ECO:0000259" key="22">
    <source>
        <dbReference type="PROSITE" id="PS51473"/>
    </source>
</evidence>
<evidence type="ECO:0000256" key="5">
    <source>
        <dbReference type="ARBA" id="ARBA00022692"/>
    </source>
</evidence>
<keyword evidence="7" id="KW-0677">Repeat</keyword>
<dbReference type="InterPro" id="IPR008271">
    <property type="entry name" value="Ser/Thr_kinase_AS"/>
</dbReference>
<keyword evidence="4" id="KW-0808">Transferase</keyword>
<dbReference type="STRING" id="3469.A0A4Y7KJK1"/>
<dbReference type="InterPro" id="IPR000719">
    <property type="entry name" value="Prot_kinase_dom"/>
</dbReference>
<dbReference type="PROSITE" id="PS51473">
    <property type="entry name" value="GNK2"/>
    <property type="match status" value="2"/>
</dbReference>
<evidence type="ECO:0000256" key="3">
    <source>
        <dbReference type="ARBA" id="ARBA00022553"/>
    </source>
</evidence>
<gene>
    <name evidence="23" type="ORF">C5167_035259</name>
</gene>
<dbReference type="AlphaFoldDB" id="A0A4Y7KJK1"/>
<evidence type="ECO:0000256" key="10">
    <source>
        <dbReference type="ARBA" id="ARBA00022840"/>
    </source>
</evidence>
<dbReference type="CDD" id="cd14066">
    <property type="entry name" value="STKc_IRAK"/>
    <property type="match status" value="1"/>
</dbReference>
<dbReference type="CDD" id="cd23509">
    <property type="entry name" value="Gnk2-like"/>
    <property type="match status" value="2"/>
</dbReference>
<dbReference type="FunFam" id="1.10.510.10:FF:000336">
    <property type="entry name" value="Cysteine-rich receptor-like protein kinase 2"/>
    <property type="match status" value="1"/>
</dbReference>
<dbReference type="PROSITE" id="PS50011">
    <property type="entry name" value="PROTEIN_KINASE_DOM"/>
    <property type="match status" value="1"/>
</dbReference>
<evidence type="ECO:0000256" key="1">
    <source>
        <dbReference type="ARBA" id="ARBA00004167"/>
    </source>
</evidence>
<evidence type="ECO:0000256" key="4">
    <source>
        <dbReference type="ARBA" id="ARBA00022679"/>
    </source>
</evidence>
<dbReference type="Gene3D" id="3.30.200.20">
    <property type="entry name" value="Phosphorylase Kinase, domain 1"/>
    <property type="match status" value="1"/>
</dbReference>
<keyword evidence="12 19" id="KW-0472">Membrane</keyword>
<dbReference type="SUPFAM" id="SSF56112">
    <property type="entry name" value="Protein kinase-like (PK-like)"/>
    <property type="match status" value="1"/>
</dbReference>
<accession>A0A4Y7KJK1</accession>
<reference evidence="23 24" key="1">
    <citation type="journal article" date="2018" name="Science">
        <title>The opium poppy genome and morphinan production.</title>
        <authorList>
            <person name="Guo L."/>
            <person name="Winzer T."/>
            <person name="Yang X."/>
            <person name="Li Y."/>
            <person name="Ning Z."/>
            <person name="He Z."/>
            <person name="Teodor R."/>
            <person name="Lu Y."/>
            <person name="Bowser T.A."/>
            <person name="Graham I.A."/>
            <person name="Ye K."/>
        </authorList>
    </citation>
    <scope>NUCLEOTIDE SEQUENCE [LARGE SCALE GENOMIC DNA]</scope>
    <source>
        <strain evidence="24">cv. HN1</strain>
        <tissue evidence="23">Leaves</tissue>
    </source>
</reference>
<dbReference type="FunFam" id="3.30.430.20:FF:000005">
    <property type="entry name" value="Cysteine-rich receptor-like protein kinase 2"/>
    <property type="match status" value="1"/>
</dbReference>
<evidence type="ECO:0000256" key="11">
    <source>
        <dbReference type="ARBA" id="ARBA00022989"/>
    </source>
</evidence>
<dbReference type="InterPro" id="IPR002902">
    <property type="entry name" value="GNK2"/>
</dbReference>
<evidence type="ECO:0000256" key="13">
    <source>
        <dbReference type="ARBA" id="ARBA00023170"/>
    </source>
</evidence>
<dbReference type="Gene3D" id="3.30.430.20">
    <property type="entry name" value="Gnk2 domain, C-X8-C-X2-C motif"/>
    <property type="match status" value="2"/>
</dbReference>
<dbReference type="InterPro" id="IPR038408">
    <property type="entry name" value="GNK2_sf"/>
</dbReference>
<keyword evidence="3" id="KW-0597">Phosphoprotein</keyword>
<keyword evidence="9" id="KW-0418">Kinase</keyword>
<dbReference type="OMA" id="QSWIEPR"/>
<feature type="region of interest" description="Disordered" evidence="18">
    <location>
        <begin position="610"/>
        <end position="652"/>
    </location>
</feature>
<dbReference type="Pfam" id="PF01657">
    <property type="entry name" value="Stress-antifung"/>
    <property type="match status" value="2"/>
</dbReference>
<evidence type="ECO:0000256" key="20">
    <source>
        <dbReference type="SAM" id="SignalP"/>
    </source>
</evidence>
<dbReference type="OrthoDB" id="1908121at2759"/>
<evidence type="ECO:0000256" key="8">
    <source>
        <dbReference type="ARBA" id="ARBA00022741"/>
    </source>
</evidence>
<dbReference type="InterPro" id="IPR017441">
    <property type="entry name" value="Protein_kinase_ATP_BS"/>
</dbReference>
<evidence type="ECO:0000256" key="9">
    <source>
        <dbReference type="ARBA" id="ARBA00022777"/>
    </source>
</evidence>
<dbReference type="GO" id="GO:0004674">
    <property type="term" value="F:protein serine/threonine kinase activity"/>
    <property type="evidence" value="ECO:0007669"/>
    <property type="project" value="UniProtKB-KW"/>
</dbReference>
<dbReference type="GO" id="GO:0005524">
    <property type="term" value="F:ATP binding"/>
    <property type="evidence" value="ECO:0007669"/>
    <property type="project" value="UniProtKB-UniRule"/>
</dbReference>
<comment type="subcellular location">
    <subcellularLocation>
        <location evidence="1">Membrane</location>
        <topology evidence="1">Single-pass membrane protein</topology>
    </subcellularLocation>
</comment>
<feature type="domain" description="Gnk2-homologous" evidence="22">
    <location>
        <begin position="31"/>
        <end position="138"/>
    </location>
</feature>
<evidence type="ECO:0000313" key="23">
    <source>
        <dbReference type="EMBL" id="RZC72065.1"/>
    </source>
</evidence>
<dbReference type="Gene3D" id="1.10.510.10">
    <property type="entry name" value="Transferase(Phosphotransferase) domain 1"/>
    <property type="match status" value="1"/>
</dbReference>
<comment type="catalytic activity">
    <reaction evidence="16">
        <text>L-threonyl-[protein] + ATP = O-phospho-L-threonyl-[protein] + ADP + H(+)</text>
        <dbReference type="Rhea" id="RHEA:46608"/>
        <dbReference type="Rhea" id="RHEA-COMP:11060"/>
        <dbReference type="Rhea" id="RHEA-COMP:11605"/>
        <dbReference type="ChEBI" id="CHEBI:15378"/>
        <dbReference type="ChEBI" id="CHEBI:30013"/>
        <dbReference type="ChEBI" id="CHEBI:30616"/>
        <dbReference type="ChEBI" id="CHEBI:61977"/>
        <dbReference type="ChEBI" id="CHEBI:456216"/>
    </reaction>
</comment>
<evidence type="ECO:0000256" key="12">
    <source>
        <dbReference type="ARBA" id="ARBA00023136"/>
    </source>
</evidence>
<dbReference type="Proteomes" id="UP000316621">
    <property type="component" value="Chromosome 7"/>
</dbReference>
<comment type="catalytic activity">
    <reaction evidence="15">
        <text>L-seryl-[protein] + ATP = O-phospho-L-seryl-[protein] + ADP + H(+)</text>
        <dbReference type="Rhea" id="RHEA:17989"/>
        <dbReference type="Rhea" id="RHEA-COMP:9863"/>
        <dbReference type="Rhea" id="RHEA-COMP:11604"/>
        <dbReference type="ChEBI" id="CHEBI:15378"/>
        <dbReference type="ChEBI" id="CHEBI:29999"/>
        <dbReference type="ChEBI" id="CHEBI:30616"/>
        <dbReference type="ChEBI" id="CHEBI:83421"/>
        <dbReference type="ChEBI" id="CHEBI:456216"/>
    </reaction>
</comment>
<name>A0A4Y7KJK1_PAPSO</name>
<evidence type="ECO:0000256" key="19">
    <source>
        <dbReference type="SAM" id="Phobius"/>
    </source>
</evidence>
<dbReference type="PROSITE" id="PS00108">
    <property type="entry name" value="PROTEIN_KINASE_ST"/>
    <property type="match status" value="1"/>
</dbReference>
<dbReference type="EMBL" id="CM010721">
    <property type="protein sequence ID" value="RZC72065.1"/>
    <property type="molecule type" value="Genomic_DNA"/>
</dbReference>
<dbReference type="InterPro" id="IPR011009">
    <property type="entry name" value="Kinase-like_dom_sf"/>
</dbReference>
<feature type="compositionally biased region" description="Low complexity" evidence="18">
    <location>
        <begin position="612"/>
        <end position="626"/>
    </location>
</feature>
<keyword evidence="8 17" id="KW-0547">Nucleotide-binding</keyword>
<feature type="compositionally biased region" description="Polar residues" evidence="18">
    <location>
        <begin position="627"/>
        <end position="645"/>
    </location>
</feature>
<proteinExistence type="predicted"/>
<feature type="chain" id="PRO_5021453684" description="Cysteine-rich receptor-like protein kinase 3" evidence="20">
    <location>
        <begin position="25"/>
        <end position="652"/>
    </location>
</feature>
<evidence type="ECO:0000313" key="24">
    <source>
        <dbReference type="Proteomes" id="UP000316621"/>
    </source>
</evidence>
<keyword evidence="13" id="KW-0675">Receptor</keyword>
<dbReference type="Gramene" id="RZC72065">
    <property type="protein sequence ID" value="RZC72065"/>
    <property type="gene ID" value="C5167_035259"/>
</dbReference>
<organism evidence="23 24">
    <name type="scientific">Papaver somniferum</name>
    <name type="common">Opium poppy</name>
    <dbReference type="NCBI Taxonomy" id="3469"/>
    <lineage>
        <taxon>Eukaryota</taxon>
        <taxon>Viridiplantae</taxon>
        <taxon>Streptophyta</taxon>
        <taxon>Embryophyta</taxon>
        <taxon>Tracheophyta</taxon>
        <taxon>Spermatophyta</taxon>
        <taxon>Magnoliopsida</taxon>
        <taxon>Ranunculales</taxon>
        <taxon>Papaveraceae</taxon>
        <taxon>Papaveroideae</taxon>
        <taxon>Papaver</taxon>
    </lineage>
</organism>
<keyword evidence="14" id="KW-0325">Glycoprotein</keyword>
<dbReference type="Pfam" id="PF00069">
    <property type="entry name" value="Pkinase"/>
    <property type="match status" value="1"/>
</dbReference>
<evidence type="ECO:0000256" key="6">
    <source>
        <dbReference type="ARBA" id="ARBA00022729"/>
    </source>
</evidence>
<keyword evidence="2" id="KW-0723">Serine/threonine-protein kinase</keyword>
<evidence type="ECO:0000259" key="21">
    <source>
        <dbReference type="PROSITE" id="PS50011"/>
    </source>
</evidence>
<keyword evidence="5 19" id="KW-0812">Transmembrane</keyword>
<keyword evidence="10 17" id="KW-0067">ATP-binding</keyword>
<dbReference type="PROSITE" id="PS00107">
    <property type="entry name" value="PROTEIN_KINASE_ATP"/>
    <property type="match status" value="1"/>
</dbReference>
<protein>
    <recommendedName>
        <fullName evidence="25">Cysteine-rich receptor-like protein kinase 3</fullName>
    </recommendedName>
</protein>
<dbReference type="FunFam" id="3.30.200.20:FF:000177">
    <property type="entry name" value="Cysteine-rich receptor-like protein kinase 2"/>
    <property type="match status" value="1"/>
</dbReference>
<dbReference type="InterPro" id="IPR052059">
    <property type="entry name" value="CR_Ser/Thr_kinase"/>
</dbReference>
<dbReference type="PANTHER" id="PTHR47973">
    <property type="entry name" value="CYSTEINE-RICH RECEPTOR-LIKE PROTEIN KINASE 3"/>
    <property type="match status" value="1"/>
</dbReference>
<evidence type="ECO:0000256" key="7">
    <source>
        <dbReference type="ARBA" id="ARBA00022737"/>
    </source>
</evidence>
<evidence type="ECO:0008006" key="25">
    <source>
        <dbReference type="Google" id="ProtNLM"/>
    </source>
</evidence>